<dbReference type="EMBL" id="CAKAEH010001513">
    <property type="protein sequence ID" value="CAG9537047.1"/>
    <property type="molecule type" value="Genomic_DNA"/>
</dbReference>
<dbReference type="AlphaFoldDB" id="A0A8J2M175"/>
<protein>
    <submittedName>
        <fullName evidence="2">Uncharacterized protein</fullName>
    </submittedName>
</protein>
<accession>A0A8J2M175</accession>
<feature type="region of interest" description="Disordered" evidence="1">
    <location>
        <begin position="67"/>
        <end position="98"/>
    </location>
</feature>
<dbReference type="Proteomes" id="UP000746747">
    <property type="component" value="Unassembled WGS sequence"/>
</dbReference>
<sequence>MVVIVKVAVYGLTLSLHTKFISSPTPTLTSTSTPYQYTNTNNNITTNNPFSSLTSTKHFTTLPQLVMRKDELDSDRNRSIRRGGGRKERRRPTASPTL</sequence>
<name>A0A8J2M175_9BILA</name>
<feature type="compositionally biased region" description="Basic residues" evidence="1">
    <location>
        <begin position="79"/>
        <end position="92"/>
    </location>
</feature>
<evidence type="ECO:0000313" key="3">
    <source>
        <dbReference type="Proteomes" id="UP000746747"/>
    </source>
</evidence>
<comment type="caution">
    <text evidence="2">The sequence shown here is derived from an EMBL/GenBank/DDBJ whole genome shotgun (WGS) entry which is preliminary data.</text>
</comment>
<feature type="compositionally biased region" description="Basic and acidic residues" evidence="1">
    <location>
        <begin position="67"/>
        <end position="78"/>
    </location>
</feature>
<reference evidence="2" key="1">
    <citation type="submission" date="2021-09" db="EMBL/GenBank/DDBJ databases">
        <authorList>
            <consortium name="Pathogen Informatics"/>
        </authorList>
    </citation>
    <scope>NUCLEOTIDE SEQUENCE</scope>
</reference>
<evidence type="ECO:0000313" key="2">
    <source>
        <dbReference type="EMBL" id="CAG9537047.1"/>
    </source>
</evidence>
<organism evidence="2 3">
    <name type="scientific">Cercopithifilaria johnstoni</name>
    <dbReference type="NCBI Taxonomy" id="2874296"/>
    <lineage>
        <taxon>Eukaryota</taxon>
        <taxon>Metazoa</taxon>
        <taxon>Ecdysozoa</taxon>
        <taxon>Nematoda</taxon>
        <taxon>Chromadorea</taxon>
        <taxon>Rhabditida</taxon>
        <taxon>Spirurina</taxon>
        <taxon>Spiruromorpha</taxon>
        <taxon>Filarioidea</taxon>
        <taxon>Onchocercidae</taxon>
        <taxon>Cercopithifilaria</taxon>
    </lineage>
</organism>
<proteinExistence type="predicted"/>
<keyword evidence="3" id="KW-1185">Reference proteome</keyword>
<evidence type="ECO:0000256" key="1">
    <source>
        <dbReference type="SAM" id="MobiDB-lite"/>
    </source>
</evidence>
<gene>
    <name evidence="2" type="ORF">CJOHNSTONI_LOCUS6908</name>
</gene>